<keyword evidence="3" id="KW-0540">Nuclease</keyword>
<accession>A0A5P3VMP5</accession>
<proteinExistence type="predicted"/>
<gene>
    <name evidence="3" type="ORF">D2917_24030</name>
</gene>
<dbReference type="RefSeq" id="WP_151072210.1">
    <property type="nucleotide sequence ID" value="NZ_CP032519.1"/>
</dbReference>
<feature type="region of interest" description="Disordered" evidence="1">
    <location>
        <begin position="67"/>
        <end position="90"/>
    </location>
</feature>
<evidence type="ECO:0000313" key="3">
    <source>
        <dbReference type="EMBL" id="QEZ47218.1"/>
    </source>
</evidence>
<dbReference type="SUPFAM" id="SSF54060">
    <property type="entry name" value="His-Me finger endonucleases"/>
    <property type="match status" value="1"/>
</dbReference>
<protein>
    <submittedName>
        <fullName evidence="3">HNH endonuclease</fullName>
    </submittedName>
</protein>
<dbReference type="InterPro" id="IPR003615">
    <property type="entry name" value="HNH_nuc"/>
</dbReference>
<feature type="domain" description="HNH nuclease" evidence="2">
    <location>
        <begin position="142"/>
        <end position="164"/>
    </location>
</feature>
<keyword evidence="3" id="KW-0378">Hydrolase</keyword>
<sequence length="227" mass="25085">MARRFWTEVELAVLRDCYPNSKTEDIAAALKRPTHAVYNKALAMGLRKSEAYLSSPDAGRLDGKRGAGSRFVAGQPSWNKGVKGSTGTHPNCRQAQFKKGERRGAANANYVPIGTERISKDGYLERKVTDDPNLVPARRWVGVHRLVWEAAHGPIPPGHAVTFLPGRRTADAALITEDALELVSRGELARRNHPRARSPELAKLVQLKGAITRQVNRIAREAKEKQQ</sequence>
<organism evidence="3 4">
    <name type="scientific">Cupriavidus oxalaticus</name>
    <dbReference type="NCBI Taxonomy" id="96344"/>
    <lineage>
        <taxon>Bacteria</taxon>
        <taxon>Pseudomonadati</taxon>
        <taxon>Pseudomonadota</taxon>
        <taxon>Betaproteobacteria</taxon>
        <taxon>Burkholderiales</taxon>
        <taxon>Burkholderiaceae</taxon>
        <taxon>Cupriavidus</taxon>
    </lineage>
</organism>
<reference evidence="3 4" key="1">
    <citation type="submission" date="2018-09" db="EMBL/GenBank/DDBJ databases">
        <title>Complete genome sequence of Cupriavidus oxalaticus T2, a bacterium capable of phenol tolerance and degradation.</title>
        <authorList>
            <person name="Yan J."/>
        </authorList>
    </citation>
    <scope>NUCLEOTIDE SEQUENCE [LARGE SCALE GENOMIC DNA]</scope>
    <source>
        <strain evidence="3 4">T2</strain>
    </source>
</reference>
<name>A0A5P3VMP5_9BURK</name>
<dbReference type="AlphaFoldDB" id="A0A5P3VMP5"/>
<dbReference type="Proteomes" id="UP000325743">
    <property type="component" value="Chromosome 2"/>
</dbReference>
<dbReference type="Pfam" id="PF13392">
    <property type="entry name" value="HNH_3"/>
    <property type="match status" value="1"/>
</dbReference>
<dbReference type="EMBL" id="CP032519">
    <property type="protein sequence ID" value="QEZ47218.1"/>
    <property type="molecule type" value="Genomic_DNA"/>
</dbReference>
<evidence type="ECO:0000313" key="4">
    <source>
        <dbReference type="Proteomes" id="UP000325743"/>
    </source>
</evidence>
<evidence type="ECO:0000259" key="2">
    <source>
        <dbReference type="Pfam" id="PF13392"/>
    </source>
</evidence>
<dbReference type="InterPro" id="IPR044925">
    <property type="entry name" value="His-Me_finger_sf"/>
</dbReference>
<dbReference type="GO" id="GO:0004519">
    <property type="term" value="F:endonuclease activity"/>
    <property type="evidence" value="ECO:0007669"/>
    <property type="project" value="UniProtKB-KW"/>
</dbReference>
<keyword evidence="3" id="KW-0255">Endonuclease</keyword>
<evidence type="ECO:0000256" key="1">
    <source>
        <dbReference type="SAM" id="MobiDB-lite"/>
    </source>
</evidence>